<dbReference type="Pfam" id="PF01256">
    <property type="entry name" value="Carb_kinase"/>
    <property type="match status" value="1"/>
</dbReference>
<comment type="catalytic activity">
    <reaction evidence="2 18 19">
        <text>(6R)-NADPHX = (6S)-NADPHX</text>
        <dbReference type="Rhea" id="RHEA:32227"/>
        <dbReference type="ChEBI" id="CHEBI:64076"/>
        <dbReference type="ChEBI" id="CHEBI:64077"/>
        <dbReference type="EC" id="5.1.99.6"/>
    </reaction>
</comment>
<comment type="cofactor">
    <cofactor evidence="18 19">
        <name>K(+)</name>
        <dbReference type="ChEBI" id="CHEBI:29103"/>
    </cofactor>
    <text evidence="18 19">Binds 1 potassium ion per subunit.</text>
</comment>
<dbReference type="PANTHER" id="PTHR12592:SF0">
    <property type="entry name" value="ATP-DEPENDENT (S)-NAD(P)H-HYDRATE DEHYDRATASE"/>
    <property type="match status" value="1"/>
</dbReference>
<evidence type="ECO:0000256" key="6">
    <source>
        <dbReference type="ARBA" id="ARBA00022741"/>
    </source>
</evidence>
<dbReference type="AlphaFoldDB" id="A0A450TIX8"/>
<dbReference type="CDD" id="cd01171">
    <property type="entry name" value="YXKO-related"/>
    <property type="match status" value="1"/>
</dbReference>
<keyword evidence="8 17" id="KW-0521">NADP</keyword>
<dbReference type="PANTHER" id="PTHR12592">
    <property type="entry name" value="ATP-DEPENDENT (S)-NAD(P)H-HYDRATE DEHYDRATASE FAMILY MEMBER"/>
    <property type="match status" value="1"/>
</dbReference>
<keyword evidence="13" id="KW-0511">Multifunctional enzyme</keyword>
<dbReference type="NCBIfam" id="TIGR00197">
    <property type="entry name" value="yjeF_nterm"/>
    <property type="match status" value="1"/>
</dbReference>
<dbReference type="GO" id="GO:0046496">
    <property type="term" value="P:nicotinamide nucleotide metabolic process"/>
    <property type="evidence" value="ECO:0007669"/>
    <property type="project" value="UniProtKB-UniRule"/>
</dbReference>
<comment type="similarity">
    <text evidence="4 19">In the C-terminal section; belongs to the NnrD/CARKD family.</text>
</comment>
<keyword evidence="10 17" id="KW-0520">NAD</keyword>
<keyword evidence="6 17" id="KW-0547">Nucleotide-binding</keyword>
<comment type="function">
    <text evidence="14 19">Bifunctional enzyme that catalyzes the epimerization of the S- and R-forms of NAD(P)HX and the dehydration of the S-form of NAD(P)HX at the expense of ADP, which is converted to AMP. This allows the repair of both epimers of NAD(P)HX, a damaged form of NAD(P)H that is a result of enzymatic or heat-dependent hydration.</text>
</comment>
<dbReference type="FunFam" id="3.40.50.10260:FF:000003">
    <property type="entry name" value="Multifunctional fusion protein"/>
    <property type="match status" value="1"/>
</dbReference>
<dbReference type="PROSITE" id="PS51383">
    <property type="entry name" value="YJEF_C_3"/>
    <property type="match status" value="1"/>
</dbReference>
<evidence type="ECO:0000256" key="3">
    <source>
        <dbReference type="ARBA" id="ARBA00006001"/>
    </source>
</evidence>
<feature type="binding site" evidence="17">
    <location>
        <position position="312"/>
    </location>
    <ligand>
        <name>(6S)-NADPHX</name>
        <dbReference type="ChEBI" id="CHEBI:64076"/>
    </ligand>
</feature>
<dbReference type="GO" id="GO:0052856">
    <property type="term" value="F:NAD(P)HX epimerase activity"/>
    <property type="evidence" value="ECO:0007669"/>
    <property type="project" value="UniProtKB-UniRule"/>
</dbReference>
<proteinExistence type="inferred from homology"/>
<sequence>MRSFLSTLVPDPDILFVTVPGTGSRQGLPGPGARNSNKQINKVIKKIMSTVTKLPNTLYLAKEVRELDRIAIKDFGIPGSVLMDRAGFASFEAMRQHWPNARHIRVLCGIGNNGGDGFVIARYAKRAGLDVKVFPIGDVSRLSGDARGAFEAMSSAGLAPEAFEAHGLDDADLVVDALFGTGLDRDITGPWSDAIQAINKASGTTVAVDIPSGLHADTGRVLGCAVQADLTVTFIGLKQGMFTGQGNDLCGRLLFDSLGVPDEVYGRFAPSAYRIDYDAEKHHYLTPRARSAHKGDFGHVLMVGGDAGFAGAVRMAGEAAARVGAGLVSIATRNAHATIVGTSCPELMCHGVETRADLDALLARATVVAIGPGLGQSAWGATMLDAVIQTGLPLVIDADGLNLLATLPRHGLNDRPGGHVLTPHPGEAARLLDCTTAVIRDDRFKAVRDLAARFGGTAILKGAGTLIFDEGGDLCVASDGNPGMATGGMGDILTGVIAGLTAQGIPISDAARLGVCLHARSADICAKAGERGMLATDLIPGLRELANPEVAPTTPRSSKQQQNPMEIRGI</sequence>
<evidence type="ECO:0000256" key="12">
    <source>
        <dbReference type="ARBA" id="ARBA00023239"/>
    </source>
</evidence>
<comment type="similarity">
    <text evidence="17">Belongs to the NnrD/CARKD family.</text>
</comment>
<comment type="function">
    <text evidence="18">Catalyzes the epimerization of the S- and R-forms of NAD(P)HX, a damaged form of NAD(P)H that is a result of enzymatic or heat-dependent hydration. This is a prerequisite for the S-specific NAD(P)H-hydrate dehydratase to allow the repair of both epimers of NAD(P)HX.</text>
</comment>
<evidence type="ECO:0000256" key="20">
    <source>
        <dbReference type="SAM" id="MobiDB-lite"/>
    </source>
</evidence>
<feature type="domain" description="YjeF C-terminal" evidence="21">
    <location>
        <begin position="277"/>
        <end position="549"/>
    </location>
</feature>
<evidence type="ECO:0000256" key="1">
    <source>
        <dbReference type="ARBA" id="ARBA00000013"/>
    </source>
</evidence>
<comment type="similarity">
    <text evidence="3 19">In the N-terminal section; belongs to the NnrE/AIBP family.</text>
</comment>
<comment type="caution">
    <text evidence="18">Lacks conserved residue(s) required for the propagation of feature annotation.</text>
</comment>
<dbReference type="EC" id="5.1.99.6" evidence="19"/>
<dbReference type="Gene3D" id="3.40.1190.20">
    <property type="match status" value="1"/>
</dbReference>
<feature type="compositionally biased region" description="Polar residues" evidence="20">
    <location>
        <begin position="554"/>
        <end position="564"/>
    </location>
</feature>
<dbReference type="InterPro" id="IPR029056">
    <property type="entry name" value="Ribokinase-like"/>
</dbReference>
<dbReference type="SUPFAM" id="SSF53613">
    <property type="entry name" value="Ribokinase-like"/>
    <property type="match status" value="1"/>
</dbReference>
<feature type="binding site" evidence="18">
    <location>
        <begin position="112"/>
        <end position="116"/>
    </location>
    <ligand>
        <name>(6S)-NADPHX</name>
        <dbReference type="ChEBI" id="CHEBI:64076"/>
    </ligand>
</feature>
<evidence type="ECO:0000256" key="5">
    <source>
        <dbReference type="ARBA" id="ARBA00022723"/>
    </source>
</evidence>
<evidence type="ECO:0000256" key="17">
    <source>
        <dbReference type="HAMAP-Rule" id="MF_01965"/>
    </source>
</evidence>
<dbReference type="Gene3D" id="3.40.50.10260">
    <property type="entry name" value="YjeF N-terminal domain"/>
    <property type="match status" value="1"/>
</dbReference>
<dbReference type="InterPro" id="IPR030677">
    <property type="entry name" value="Nnr"/>
</dbReference>
<feature type="binding site" evidence="18">
    <location>
        <begin position="180"/>
        <end position="186"/>
    </location>
    <ligand>
        <name>(6S)-NADPHX</name>
        <dbReference type="ChEBI" id="CHEBI:64076"/>
    </ligand>
</feature>
<accession>A0A450TIX8</accession>
<comment type="function">
    <text evidence="17">Catalyzes the dehydration of the S-form of NAD(P)HX at the expense of ADP, which is converted to AMP. Together with NAD(P)HX epimerase, which catalyzes the epimerization of the S- and R-forms, the enzyme allows the repair of both epimers of NAD(P)HX, a damaged form of NAD(P)H that is a result of enzymatic or heat-dependent hydration.</text>
</comment>
<keyword evidence="9 18" id="KW-0630">Potassium</keyword>
<evidence type="ECO:0000256" key="11">
    <source>
        <dbReference type="ARBA" id="ARBA00023235"/>
    </source>
</evidence>
<dbReference type="SUPFAM" id="SSF64153">
    <property type="entry name" value="YjeF N-terminal domain-like"/>
    <property type="match status" value="1"/>
</dbReference>
<dbReference type="InterPro" id="IPR000631">
    <property type="entry name" value="CARKD"/>
</dbReference>
<evidence type="ECO:0000256" key="14">
    <source>
        <dbReference type="ARBA" id="ARBA00025153"/>
    </source>
</evidence>
<feature type="binding site" evidence="17">
    <location>
        <position position="373"/>
    </location>
    <ligand>
        <name>(6S)-NADPHX</name>
        <dbReference type="ChEBI" id="CHEBI:64076"/>
    </ligand>
</feature>
<feature type="binding site" evidence="18">
    <location>
        <position position="176"/>
    </location>
    <ligand>
        <name>K(+)</name>
        <dbReference type="ChEBI" id="CHEBI:29103"/>
    </ligand>
</feature>
<name>A0A450TIX8_9GAMM</name>
<dbReference type="HAMAP" id="MF_01966">
    <property type="entry name" value="NADHX_epimerase"/>
    <property type="match status" value="1"/>
</dbReference>
<dbReference type="GO" id="GO:0005524">
    <property type="term" value="F:ATP binding"/>
    <property type="evidence" value="ECO:0007669"/>
    <property type="project" value="UniProtKB-UniRule"/>
</dbReference>
<evidence type="ECO:0000259" key="21">
    <source>
        <dbReference type="PROSITE" id="PS51383"/>
    </source>
</evidence>
<evidence type="ECO:0000259" key="22">
    <source>
        <dbReference type="PROSITE" id="PS51385"/>
    </source>
</evidence>
<comment type="catalytic activity">
    <reaction evidence="15 17 19">
        <text>(6S)-NADHX + ADP = AMP + phosphate + NADH + H(+)</text>
        <dbReference type="Rhea" id="RHEA:32223"/>
        <dbReference type="ChEBI" id="CHEBI:15378"/>
        <dbReference type="ChEBI" id="CHEBI:43474"/>
        <dbReference type="ChEBI" id="CHEBI:57945"/>
        <dbReference type="ChEBI" id="CHEBI:64074"/>
        <dbReference type="ChEBI" id="CHEBI:456215"/>
        <dbReference type="ChEBI" id="CHEBI:456216"/>
        <dbReference type="EC" id="4.2.1.136"/>
    </reaction>
</comment>
<evidence type="ECO:0000256" key="18">
    <source>
        <dbReference type="HAMAP-Rule" id="MF_01966"/>
    </source>
</evidence>
<keyword evidence="5 18" id="KW-0479">Metal-binding</keyword>
<dbReference type="EMBL" id="CAADFD010000128">
    <property type="protein sequence ID" value="VFJ67290.1"/>
    <property type="molecule type" value="Genomic_DNA"/>
</dbReference>
<organism evidence="23">
    <name type="scientific">Candidatus Kentrum sp. FW</name>
    <dbReference type="NCBI Taxonomy" id="2126338"/>
    <lineage>
        <taxon>Bacteria</taxon>
        <taxon>Pseudomonadati</taxon>
        <taxon>Pseudomonadota</taxon>
        <taxon>Gammaproteobacteria</taxon>
        <taxon>Candidatus Kentrum</taxon>
    </lineage>
</organism>
<dbReference type="InterPro" id="IPR004443">
    <property type="entry name" value="YjeF_N_dom"/>
</dbReference>
<feature type="domain" description="YjeF N-terminal" evidence="22">
    <location>
        <begin position="64"/>
        <end position="266"/>
    </location>
</feature>
<evidence type="ECO:0000256" key="9">
    <source>
        <dbReference type="ARBA" id="ARBA00022958"/>
    </source>
</evidence>
<evidence type="ECO:0000256" key="8">
    <source>
        <dbReference type="ARBA" id="ARBA00022857"/>
    </source>
</evidence>
<dbReference type="EC" id="4.2.1.136" evidence="19"/>
<feature type="binding site" evidence="18">
    <location>
        <position position="212"/>
    </location>
    <ligand>
        <name>K(+)</name>
        <dbReference type="ChEBI" id="CHEBI:29103"/>
    </ligand>
</feature>
<feature type="binding site" evidence="18">
    <location>
        <position position="209"/>
    </location>
    <ligand>
        <name>(6S)-NADPHX</name>
        <dbReference type="ChEBI" id="CHEBI:64076"/>
    </ligand>
</feature>
<dbReference type="NCBIfam" id="TIGR00196">
    <property type="entry name" value="yjeF_cterm"/>
    <property type="match status" value="1"/>
</dbReference>
<dbReference type="InterPro" id="IPR036652">
    <property type="entry name" value="YjeF_N_dom_sf"/>
</dbReference>
<feature type="binding site" evidence="17">
    <location>
        <position position="424"/>
    </location>
    <ligand>
        <name>(6S)-NADPHX</name>
        <dbReference type="ChEBI" id="CHEBI:64076"/>
    </ligand>
</feature>
<comment type="cofactor">
    <cofactor evidence="17">
        <name>Mg(2+)</name>
        <dbReference type="ChEBI" id="CHEBI:18420"/>
    </cofactor>
</comment>
<evidence type="ECO:0000256" key="16">
    <source>
        <dbReference type="ARBA" id="ARBA00049209"/>
    </source>
</evidence>
<gene>
    <name evidence="18" type="primary">nnrE</name>
    <name evidence="17" type="synonym">nnrD</name>
    <name evidence="23" type="ORF">BECKFW1821B_GA0114236_11288</name>
</gene>
<protein>
    <recommendedName>
        <fullName evidence="19">Bifunctional NAD(P)H-hydrate repair enzyme</fullName>
    </recommendedName>
    <alternativeName>
        <fullName evidence="19">Nicotinamide nucleotide repair protein</fullName>
    </alternativeName>
    <domain>
        <recommendedName>
            <fullName evidence="19">ADP-dependent (S)-NAD(P)H-hydrate dehydratase</fullName>
            <ecNumber evidence="19">4.2.1.136</ecNumber>
        </recommendedName>
        <alternativeName>
            <fullName evidence="19">ADP-dependent NAD(P)HX dehydratase</fullName>
        </alternativeName>
    </domain>
    <domain>
        <recommendedName>
            <fullName evidence="19">NAD(P)H-hydrate epimerase</fullName>
            <ecNumber evidence="19">5.1.99.6</ecNumber>
        </recommendedName>
    </domain>
</protein>
<evidence type="ECO:0000256" key="2">
    <source>
        <dbReference type="ARBA" id="ARBA00000909"/>
    </source>
</evidence>
<keyword evidence="7 17" id="KW-0067">ATP-binding</keyword>
<evidence type="ECO:0000256" key="10">
    <source>
        <dbReference type="ARBA" id="ARBA00023027"/>
    </source>
</evidence>
<feature type="binding site" evidence="17">
    <location>
        <position position="490"/>
    </location>
    <ligand>
        <name>AMP</name>
        <dbReference type="ChEBI" id="CHEBI:456215"/>
    </ligand>
</feature>
<reference evidence="23" key="1">
    <citation type="submission" date="2019-02" db="EMBL/GenBank/DDBJ databases">
        <authorList>
            <person name="Gruber-Vodicka R. H."/>
            <person name="Seah K. B. B."/>
        </authorList>
    </citation>
    <scope>NUCLEOTIDE SEQUENCE</scope>
    <source>
        <strain evidence="23">BECK_BZ106</strain>
    </source>
</reference>
<evidence type="ECO:0000256" key="13">
    <source>
        <dbReference type="ARBA" id="ARBA00023268"/>
    </source>
</evidence>
<dbReference type="PIRSF" id="PIRSF017184">
    <property type="entry name" value="Nnr"/>
    <property type="match status" value="1"/>
</dbReference>
<comment type="subunit">
    <text evidence="17">Homotetramer.</text>
</comment>
<evidence type="ECO:0000256" key="7">
    <source>
        <dbReference type="ARBA" id="ARBA00022840"/>
    </source>
</evidence>
<keyword evidence="12 17" id="KW-0456">Lyase</keyword>
<dbReference type="PROSITE" id="PS51385">
    <property type="entry name" value="YJEF_N"/>
    <property type="match status" value="1"/>
</dbReference>
<dbReference type="GO" id="GO:0052855">
    <property type="term" value="F:ADP-dependent NAD(P)H-hydrate dehydratase activity"/>
    <property type="evidence" value="ECO:0007669"/>
    <property type="project" value="UniProtKB-UniRule"/>
</dbReference>
<evidence type="ECO:0000256" key="19">
    <source>
        <dbReference type="PIRNR" id="PIRNR017184"/>
    </source>
</evidence>
<evidence type="ECO:0000256" key="4">
    <source>
        <dbReference type="ARBA" id="ARBA00009524"/>
    </source>
</evidence>
<dbReference type="HAMAP" id="MF_01965">
    <property type="entry name" value="NADHX_dehydratase"/>
    <property type="match status" value="1"/>
</dbReference>
<evidence type="ECO:0000256" key="15">
    <source>
        <dbReference type="ARBA" id="ARBA00048238"/>
    </source>
</evidence>
<dbReference type="Pfam" id="PF03853">
    <property type="entry name" value="YjeF_N"/>
    <property type="match status" value="1"/>
</dbReference>
<feature type="region of interest" description="Disordered" evidence="20">
    <location>
        <begin position="547"/>
        <end position="570"/>
    </location>
</feature>
<evidence type="ECO:0000313" key="23">
    <source>
        <dbReference type="EMBL" id="VFJ67290.1"/>
    </source>
</evidence>
<comment type="catalytic activity">
    <reaction evidence="16 17 19">
        <text>(6S)-NADPHX + ADP = AMP + phosphate + NADPH + H(+)</text>
        <dbReference type="Rhea" id="RHEA:32235"/>
        <dbReference type="ChEBI" id="CHEBI:15378"/>
        <dbReference type="ChEBI" id="CHEBI:43474"/>
        <dbReference type="ChEBI" id="CHEBI:57783"/>
        <dbReference type="ChEBI" id="CHEBI:64076"/>
        <dbReference type="ChEBI" id="CHEBI:456215"/>
        <dbReference type="ChEBI" id="CHEBI:456216"/>
        <dbReference type="EC" id="4.2.1.136"/>
    </reaction>
</comment>
<comment type="similarity">
    <text evidence="18">Belongs to the NnrE/AIBP family.</text>
</comment>
<comment type="catalytic activity">
    <reaction evidence="1 18 19">
        <text>(6R)-NADHX = (6S)-NADHX</text>
        <dbReference type="Rhea" id="RHEA:32215"/>
        <dbReference type="ChEBI" id="CHEBI:64074"/>
        <dbReference type="ChEBI" id="CHEBI:64075"/>
        <dbReference type="EC" id="5.1.99.6"/>
    </reaction>
</comment>
<keyword evidence="11 18" id="KW-0413">Isomerase</keyword>
<dbReference type="GO" id="GO:0046872">
    <property type="term" value="F:metal ion binding"/>
    <property type="evidence" value="ECO:0007669"/>
    <property type="project" value="UniProtKB-UniRule"/>
</dbReference>
<feature type="binding site" evidence="17">
    <location>
        <begin position="461"/>
        <end position="465"/>
    </location>
    <ligand>
        <name>AMP</name>
        <dbReference type="ChEBI" id="CHEBI:456215"/>
    </ligand>
</feature>
<dbReference type="GO" id="GO:0110051">
    <property type="term" value="P:metabolite repair"/>
    <property type="evidence" value="ECO:0007669"/>
    <property type="project" value="TreeGrafter"/>
</dbReference>
<feature type="binding site" evidence="17">
    <location>
        <position position="491"/>
    </location>
    <ligand>
        <name>(6S)-NADPHX</name>
        <dbReference type="ChEBI" id="CHEBI:64076"/>
    </ligand>
</feature>
<feature type="binding site" evidence="18">
    <location>
        <position position="113"/>
    </location>
    <ligand>
        <name>K(+)</name>
        <dbReference type="ChEBI" id="CHEBI:29103"/>
    </ligand>
</feature>